<dbReference type="RefSeq" id="WP_129226431.1">
    <property type="nucleotide sequence ID" value="NZ_QYBB01000010.1"/>
</dbReference>
<dbReference type="EMBL" id="QYBB01000010">
    <property type="protein sequence ID" value="RYC31945.1"/>
    <property type="molecule type" value="Genomic_DNA"/>
</dbReference>
<evidence type="ECO:0000313" key="1">
    <source>
        <dbReference type="EMBL" id="RYC31945.1"/>
    </source>
</evidence>
<evidence type="ECO:0000313" key="2">
    <source>
        <dbReference type="Proteomes" id="UP000290759"/>
    </source>
</evidence>
<evidence type="ECO:0008006" key="3">
    <source>
        <dbReference type="Google" id="ProtNLM"/>
    </source>
</evidence>
<dbReference type="OrthoDB" id="9902561at2"/>
<dbReference type="AlphaFoldDB" id="A0A4Q2UAN4"/>
<comment type="caution">
    <text evidence="1">The sequence shown here is derived from an EMBL/GenBank/DDBJ whole genome shotgun (WGS) entry which is preliminary data.</text>
</comment>
<dbReference type="Proteomes" id="UP000290759">
    <property type="component" value="Unassembled WGS sequence"/>
</dbReference>
<protein>
    <recommendedName>
        <fullName evidence="3">DUF1918 domain-containing protein</fullName>
    </recommendedName>
</protein>
<proteinExistence type="predicted"/>
<name>A0A4Q2UAN4_9HYPH</name>
<keyword evidence="2" id="KW-1185">Reference proteome</keyword>
<accession>A0A4Q2UAN4</accession>
<reference evidence="1 2" key="1">
    <citation type="submission" date="2018-12" db="EMBL/GenBank/DDBJ databases">
        <authorList>
            <person name="Grouzdev D.S."/>
            <person name="Krutkina M.S."/>
        </authorList>
    </citation>
    <scope>NUCLEOTIDE SEQUENCE [LARGE SCALE GENOMIC DNA]</scope>
    <source>
        <strain evidence="1 2">RmlP026</strain>
    </source>
</reference>
<sequence length="71" mass="7401">MKIGDKVRFRRDAAHRDTLGPMADQIGTVIAVGEADGAETLVVSYGDNGPLEAGTPAAEFEIADDDDAEPA</sequence>
<organism evidence="1 2">
    <name type="scientific">Lichenibacterium minor</name>
    <dbReference type="NCBI Taxonomy" id="2316528"/>
    <lineage>
        <taxon>Bacteria</taxon>
        <taxon>Pseudomonadati</taxon>
        <taxon>Pseudomonadota</taxon>
        <taxon>Alphaproteobacteria</taxon>
        <taxon>Hyphomicrobiales</taxon>
        <taxon>Lichenihabitantaceae</taxon>
        <taxon>Lichenibacterium</taxon>
    </lineage>
</organism>
<gene>
    <name evidence="1" type="ORF">D3273_10980</name>
</gene>
<reference evidence="1 2" key="2">
    <citation type="submission" date="2019-02" db="EMBL/GenBank/DDBJ databases">
        <title>'Lichenibacterium ramalinii' gen. nov. sp. nov., 'Lichenibacterium minor' gen. nov. sp. nov.</title>
        <authorList>
            <person name="Pankratov T."/>
        </authorList>
    </citation>
    <scope>NUCLEOTIDE SEQUENCE [LARGE SCALE GENOMIC DNA]</scope>
    <source>
        <strain evidence="1 2">RmlP026</strain>
    </source>
</reference>